<dbReference type="InterPro" id="IPR011008">
    <property type="entry name" value="Dimeric_a/b-barrel"/>
</dbReference>
<dbReference type="SUPFAM" id="SSF54909">
    <property type="entry name" value="Dimeric alpha+beta barrel"/>
    <property type="match status" value="1"/>
</dbReference>
<dbReference type="PANTHER" id="PTHR37811">
    <property type="entry name" value="BLL5343 PROTEIN"/>
    <property type="match status" value="1"/>
</dbReference>
<keyword evidence="2" id="KW-1185">Reference proteome</keyword>
<gene>
    <name evidence="1" type="ORF">A3224_13155</name>
</gene>
<dbReference type="OrthoDB" id="9797060at2"/>
<evidence type="ECO:0000313" key="2">
    <source>
        <dbReference type="Proteomes" id="UP000076077"/>
    </source>
</evidence>
<dbReference type="InterPro" id="IPR052936">
    <property type="entry name" value="Jasmonate_Hydroxylase-like"/>
</dbReference>
<name>A0A143HQ41_MICTH</name>
<protein>
    <submittedName>
        <fullName evidence="1">JEMB protein</fullName>
    </submittedName>
</protein>
<dbReference type="AlphaFoldDB" id="A0A143HQ41"/>
<accession>A0A143HQ41</accession>
<dbReference type="Proteomes" id="UP000076077">
    <property type="component" value="Chromosome"/>
</dbReference>
<dbReference type="Gene3D" id="3.30.70.100">
    <property type="match status" value="1"/>
</dbReference>
<dbReference type="InterPro" id="IPR007138">
    <property type="entry name" value="ABM_dom"/>
</dbReference>
<reference evidence="2" key="1">
    <citation type="submission" date="2016-03" db="EMBL/GenBank/DDBJ databases">
        <authorList>
            <person name="Lee Y.-S."/>
            <person name="Choi Y.-L."/>
        </authorList>
    </citation>
    <scope>NUCLEOTIDE SEQUENCE [LARGE SCALE GENOMIC DNA]</scope>
    <source>
        <strain evidence="2">DAU221</strain>
    </source>
</reference>
<dbReference type="KEGG" id="mthd:A3224_13155"/>
<dbReference type="STRING" id="252514.A3224_13155"/>
<dbReference type="Pfam" id="PF03992">
    <property type="entry name" value="ABM"/>
    <property type="match status" value="1"/>
</dbReference>
<sequence>MSKIANTPKPPYYAVIFSSHRTAGDNGYAEMADYMMALAARQPGFLGVESAREDLGVTVSYWESLEAISNWKNNLEHREAQKLGRQCWYTHFRVRVAKVERDYGF</sequence>
<evidence type="ECO:0000313" key="1">
    <source>
        <dbReference type="EMBL" id="AMX03402.1"/>
    </source>
</evidence>
<dbReference type="EMBL" id="CP014864">
    <property type="protein sequence ID" value="AMX03402.1"/>
    <property type="molecule type" value="Genomic_DNA"/>
</dbReference>
<organism evidence="1 2">
    <name type="scientific">Microbulbifer thermotolerans</name>
    <dbReference type="NCBI Taxonomy" id="252514"/>
    <lineage>
        <taxon>Bacteria</taxon>
        <taxon>Pseudomonadati</taxon>
        <taxon>Pseudomonadota</taxon>
        <taxon>Gammaproteobacteria</taxon>
        <taxon>Cellvibrionales</taxon>
        <taxon>Microbulbiferaceae</taxon>
        <taxon>Microbulbifer</taxon>
    </lineage>
</organism>
<proteinExistence type="predicted"/>
<dbReference type="PANTHER" id="PTHR37811:SF2">
    <property type="entry name" value="ABM DOMAIN-CONTAINING PROTEIN"/>
    <property type="match status" value="1"/>
</dbReference>